<comment type="caution">
    <text evidence="1">The sequence shown here is derived from an EMBL/GenBank/DDBJ whole genome shotgun (WGS) entry which is preliminary data.</text>
</comment>
<sequence length="196" mass="22747">MPYCTSCGDRFEGRGIYCGYHGAKTYGRGYEQPNAYYTPDSNPNVHYRTGHRQRHDDLTHSASLSLFPSPLSTSASLQQAASQFRNLADEYAINHMTFHTHANGTKSVQVSANKDRCQCTVCKDWFPDRRRLEQHQWEQQGGCEIHELCFPSNDEHFHGTTYRHDRCFVRGCVSIYRREGGWKTSVIETHIREWHQ</sequence>
<dbReference type="AlphaFoldDB" id="A0A9P4QP75"/>
<dbReference type="Proteomes" id="UP000799444">
    <property type="component" value="Unassembled WGS sequence"/>
</dbReference>
<gene>
    <name evidence="1" type="ORF">EJ04DRAFT_503174</name>
</gene>
<proteinExistence type="predicted"/>
<organism evidence="1 2">
    <name type="scientific">Polyplosphaeria fusca</name>
    <dbReference type="NCBI Taxonomy" id="682080"/>
    <lineage>
        <taxon>Eukaryota</taxon>
        <taxon>Fungi</taxon>
        <taxon>Dikarya</taxon>
        <taxon>Ascomycota</taxon>
        <taxon>Pezizomycotina</taxon>
        <taxon>Dothideomycetes</taxon>
        <taxon>Pleosporomycetidae</taxon>
        <taxon>Pleosporales</taxon>
        <taxon>Tetraplosphaeriaceae</taxon>
        <taxon>Polyplosphaeria</taxon>
    </lineage>
</organism>
<dbReference type="EMBL" id="ML996260">
    <property type="protein sequence ID" value="KAF2728978.1"/>
    <property type="molecule type" value="Genomic_DNA"/>
</dbReference>
<accession>A0A9P4QP75</accession>
<reference evidence="1" key="1">
    <citation type="journal article" date="2020" name="Stud. Mycol.">
        <title>101 Dothideomycetes genomes: a test case for predicting lifestyles and emergence of pathogens.</title>
        <authorList>
            <person name="Haridas S."/>
            <person name="Albert R."/>
            <person name="Binder M."/>
            <person name="Bloem J."/>
            <person name="Labutti K."/>
            <person name="Salamov A."/>
            <person name="Andreopoulos B."/>
            <person name="Baker S."/>
            <person name="Barry K."/>
            <person name="Bills G."/>
            <person name="Bluhm B."/>
            <person name="Cannon C."/>
            <person name="Castanera R."/>
            <person name="Culley D."/>
            <person name="Daum C."/>
            <person name="Ezra D."/>
            <person name="Gonzalez J."/>
            <person name="Henrissat B."/>
            <person name="Kuo A."/>
            <person name="Liang C."/>
            <person name="Lipzen A."/>
            <person name="Lutzoni F."/>
            <person name="Magnuson J."/>
            <person name="Mondo S."/>
            <person name="Nolan M."/>
            <person name="Ohm R."/>
            <person name="Pangilinan J."/>
            <person name="Park H.-J."/>
            <person name="Ramirez L."/>
            <person name="Alfaro M."/>
            <person name="Sun H."/>
            <person name="Tritt A."/>
            <person name="Yoshinaga Y."/>
            <person name="Zwiers L.-H."/>
            <person name="Turgeon B."/>
            <person name="Goodwin S."/>
            <person name="Spatafora J."/>
            <person name="Crous P."/>
            <person name="Grigoriev I."/>
        </authorList>
    </citation>
    <scope>NUCLEOTIDE SEQUENCE</scope>
    <source>
        <strain evidence="1">CBS 125425</strain>
    </source>
</reference>
<protein>
    <submittedName>
        <fullName evidence="1">Uncharacterized protein</fullName>
    </submittedName>
</protein>
<dbReference type="OrthoDB" id="3791698at2759"/>
<name>A0A9P4QP75_9PLEO</name>
<evidence type="ECO:0000313" key="1">
    <source>
        <dbReference type="EMBL" id="KAF2728978.1"/>
    </source>
</evidence>
<keyword evidence="2" id="KW-1185">Reference proteome</keyword>
<evidence type="ECO:0000313" key="2">
    <source>
        <dbReference type="Proteomes" id="UP000799444"/>
    </source>
</evidence>